<organism evidence="1 2">
    <name type="scientific">Characodon lateralis</name>
    <dbReference type="NCBI Taxonomy" id="208331"/>
    <lineage>
        <taxon>Eukaryota</taxon>
        <taxon>Metazoa</taxon>
        <taxon>Chordata</taxon>
        <taxon>Craniata</taxon>
        <taxon>Vertebrata</taxon>
        <taxon>Euteleostomi</taxon>
        <taxon>Actinopterygii</taxon>
        <taxon>Neopterygii</taxon>
        <taxon>Teleostei</taxon>
        <taxon>Neoteleostei</taxon>
        <taxon>Acanthomorphata</taxon>
        <taxon>Ovalentaria</taxon>
        <taxon>Atherinomorphae</taxon>
        <taxon>Cyprinodontiformes</taxon>
        <taxon>Goodeidae</taxon>
        <taxon>Characodon</taxon>
    </lineage>
</organism>
<gene>
    <name evidence="1" type="ORF">CHARACLAT_006588</name>
</gene>
<comment type="caution">
    <text evidence="1">The sequence shown here is derived from an EMBL/GenBank/DDBJ whole genome shotgun (WGS) entry which is preliminary data.</text>
</comment>
<name>A0ABU7ERF5_9TELE</name>
<reference evidence="1 2" key="1">
    <citation type="submission" date="2021-06" db="EMBL/GenBank/DDBJ databases">
        <authorList>
            <person name="Palmer J.M."/>
        </authorList>
    </citation>
    <scope>NUCLEOTIDE SEQUENCE [LARGE SCALE GENOMIC DNA]</scope>
    <source>
        <strain evidence="1 2">CL_MEX2019</strain>
        <tissue evidence="1">Muscle</tissue>
    </source>
</reference>
<evidence type="ECO:0000313" key="2">
    <source>
        <dbReference type="Proteomes" id="UP001352852"/>
    </source>
</evidence>
<dbReference type="Proteomes" id="UP001352852">
    <property type="component" value="Unassembled WGS sequence"/>
</dbReference>
<proteinExistence type="predicted"/>
<accession>A0ABU7ERF5</accession>
<evidence type="ECO:0000313" key="1">
    <source>
        <dbReference type="EMBL" id="MED6289793.1"/>
    </source>
</evidence>
<keyword evidence="2" id="KW-1185">Reference proteome</keyword>
<dbReference type="EMBL" id="JAHUTJ010065921">
    <property type="protein sequence ID" value="MED6289793.1"/>
    <property type="molecule type" value="Genomic_DNA"/>
</dbReference>
<sequence>MLASVLCLQLEGSPESIIYRTIIYSNCSFLGSCQFPDEMKGIRPLICVSVWFCLLRQDTLKLCPSL</sequence>
<protein>
    <submittedName>
        <fullName evidence="1">Uncharacterized protein</fullName>
    </submittedName>
</protein>